<feature type="region of interest" description="Disordered" evidence="4">
    <location>
        <begin position="76"/>
        <end position="103"/>
    </location>
</feature>
<comment type="caution">
    <text evidence="6">The sequence shown here is derived from an EMBL/GenBank/DDBJ whole genome shotgun (WGS) entry which is preliminary data.</text>
</comment>
<feature type="compositionally biased region" description="Basic and acidic residues" evidence="4">
    <location>
        <begin position="411"/>
        <end position="422"/>
    </location>
</feature>
<dbReference type="InterPro" id="IPR033467">
    <property type="entry name" value="Tesmin/TSO1-like_CXC"/>
</dbReference>
<dbReference type="GO" id="GO:0006355">
    <property type="term" value="P:regulation of DNA-templated transcription"/>
    <property type="evidence" value="ECO:0007669"/>
    <property type="project" value="TreeGrafter"/>
</dbReference>
<dbReference type="PROSITE" id="PS51634">
    <property type="entry name" value="CRC"/>
    <property type="match status" value="1"/>
</dbReference>
<gene>
    <name evidence="6" type="ORF">LITE_LOCUS26840</name>
</gene>
<feature type="compositionally biased region" description="Low complexity" evidence="4">
    <location>
        <begin position="468"/>
        <end position="477"/>
    </location>
</feature>
<organism evidence="6 7">
    <name type="scientific">Linum tenue</name>
    <dbReference type="NCBI Taxonomy" id="586396"/>
    <lineage>
        <taxon>Eukaryota</taxon>
        <taxon>Viridiplantae</taxon>
        <taxon>Streptophyta</taxon>
        <taxon>Embryophyta</taxon>
        <taxon>Tracheophyta</taxon>
        <taxon>Spermatophyta</taxon>
        <taxon>Magnoliopsida</taxon>
        <taxon>eudicotyledons</taxon>
        <taxon>Gunneridae</taxon>
        <taxon>Pentapetalae</taxon>
        <taxon>rosids</taxon>
        <taxon>fabids</taxon>
        <taxon>Malpighiales</taxon>
        <taxon>Linaceae</taxon>
        <taxon>Linum</taxon>
    </lineage>
</organism>
<dbReference type="Proteomes" id="UP001154282">
    <property type="component" value="Unassembled WGS sequence"/>
</dbReference>
<dbReference type="SMART" id="SM01114">
    <property type="entry name" value="CXC"/>
    <property type="match status" value="2"/>
</dbReference>
<evidence type="ECO:0000256" key="2">
    <source>
        <dbReference type="ARBA" id="ARBA00007267"/>
    </source>
</evidence>
<dbReference type="AlphaFoldDB" id="A0AAV0M5X7"/>
<evidence type="ECO:0000313" key="6">
    <source>
        <dbReference type="EMBL" id="CAI0441359.1"/>
    </source>
</evidence>
<accession>A0AAV0M5X7</accession>
<evidence type="ECO:0000256" key="4">
    <source>
        <dbReference type="SAM" id="MobiDB-lite"/>
    </source>
</evidence>
<keyword evidence="7" id="KW-1185">Reference proteome</keyword>
<feature type="compositionally biased region" description="Basic and acidic residues" evidence="4">
    <location>
        <begin position="147"/>
        <end position="164"/>
    </location>
</feature>
<feature type="compositionally biased region" description="Basic and acidic residues" evidence="4">
    <location>
        <begin position="450"/>
        <end position="465"/>
    </location>
</feature>
<reference evidence="6" key="1">
    <citation type="submission" date="2022-08" db="EMBL/GenBank/DDBJ databases">
        <authorList>
            <person name="Gutierrez-Valencia J."/>
        </authorList>
    </citation>
    <scope>NUCLEOTIDE SEQUENCE</scope>
</reference>
<dbReference type="PANTHER" id="PTHR12446">
    <property type="entry name" value="TESMIN/TSO1-RELATED"/>
    <property type="match status" value="1"/>
</dbReference>
<feature type="region of interest" description="Disordered" evidence="4">
    <location>
        <begin position="125"/>
        <end position="165"/>
    </location>
</feature>
<evidence type="ECO:0000313" key="7">
    <source>
        <dbReference type="Proteomes" id="UP001154282"/>
    </source>
</evidence>
<dbReference type="Pfam" id="PF03638">
    <property type="entry name" value="TCR"/>
    <property type="match status" value="2"/>
</dbReference>
<comment type="subcellular location">
    <subcellularLocation>
        <location evidence="1">Nucleus</location>
    </subcellularLocation>
</comment>
<comment type="similarity">
    <text evidence="2">Belongs to the lin-54 family.</text>
</comment>
<dbReference type="PANTHER" id="PTHR12446:SF49">
    <property type="entry name" value="CRC DOMAIN-CONTAINING PROTEIN"/>
    <property type="match status" value="1"/>
</dbReference>
<name>A0AAV0M5X7_9ROSI</name>
<dbReference type="InterPro" id="IPR028307">
    <property type="entry name" value="Lin-54_fam"/>
</dbReference>
<dbReference type="InterPro" id="IPR005172">
    <property type="entry name" value="CRC"/>
</dbReference>
<dbReference type="GO" id="GO:0005634">
    <property type="term" value="C:nucleus"/>
    <property type="evidence" value="ECO:0007669"/>
    <property type="project" value="UniProtKB-SubCell"/>
</dbReference>
<feature type="compositionally biased region" description="Polar residues" evidence="4">
    <location>
        <begin position="439"/>
        <end position="449"/>
    </location>
</feature>
<dbReference type="EMBL" id="CAMGYJ010000007">
    <property type="protein sequence ID" value="CAI0441359.1"/>
    <property type="molecule type" value="Genomic_DNA"/>
</dbReference>
<proteinExistence type="inferred from homology"/>
<feature type="compositionally biased region" description="Pro residues" evidence="4">
    <location>
        <begin position="79"/>
        <end position="96"/>
    </location>
</feature>
<keyword evidence="3" id="KW-0539">Nucleus</keyword>
<feature type="region of interest" description="Disordered" evidence="4">
    <location>
        <begin position="411"/>
        <end position="496"/>
    </location>
</feature>
<protein>
    <recommendedName>
        <fullName evidence="5">CRC domain-containing protein</fullName>
    </recommendedName>
</protein>
<evidence type="ECO:0000259" key="5">
    <source>
        <dbReference type="PROSITE" id="PS51634"/>
    </source>
</evidence>
<evidence type="ECO:0000256" key="1">
    <source>
        <dbReference type="ARBA" id="ARBA00004123"/>
    </source>
</evidence>
<feature type="domain" description="CRC" evidence="5">
    <location>
        <begin position="171"/>
        <end position="294"/>
    </location>
</feature>
<evidence type="ECO:0000256" key="3">
    <source>
        <dbReference type="ARBA" id="ARBA00023242"/>
    </source>
</evidence>
<sequence length="597" mass="65790">MEQGETVSDFAPRKLARQLDFTAVCRAAEHGSHLLQQQSDSMLQLHLQLQTPQPKSKPQPQSQSRELAAAGLELHLNLRPPPPPKQLLQSRPPPQPQAQVTPHLQARLQQVPAAAMYRIPHPVHKLPLPALPGKKQESPISRHYQKKKQESPRPRPRVDTEAKEVNVTPNKPKQCNCKNSRCLKLYCECFAAGLYCKDCNCVNCYNNLEHEGARQEAIGLTLERNPNAFRPKIASSPQGSKASGNAGEVQMIGKHNKGCHCKKSGCLKKYCECFQANILCSENCKCMDCKNFEGSEVKKAILCGNSSPNIYAHQAANAPINGAVGSSCYGTAFLSKKRKSDDMLSFSLKFQQETHLYSSSPLPDQRFHTSSPAPLRSSKLKYRSPLAGIIQPHHVKELCSVLVVLSREAGKELSDRKGKMDGVPEAMRSGDSSAPPIQERQQNDCFEQTATEREETADSRADMENGRPSSPEIESSICEVKPTKLEQPSSTNPPDFSEVYAEQERLVLTGFRDFLTRLISCGSIKEQMCSPPAKGKVGNQQQHEVHGTGIHYSPSYTNGIIMSPVSRASPANNDRPQVISAAPSPINGRVQTPNSKN</sequence>
<feature type="region of interest" description="Disordered" evidence="4">
    <location>
        <begin position="566"/>
        <end position="597"/>
    </location>
</feature>